<dbReference type="Proteomes" id="UP000195331">
    <property type="component" value="Chromosome"/>
</dbReference>
<reference evidence="1 2" key="1">
    <citation type="submission" date="2017-04" db="EMBL/GenBank/DDBJ databases">
        <title>Whole Genome Sequence of 1,4-Dioxane Degrading Bacterium Mycobacterium dioxanotrophicus PH-06.</title>
        <authorList>
            <person name="He Y."/>
        </authorList>
    </citation>
    <scope>NUCLEOTIDE SEQUENCE [LARGE SCALE GENOMIC DNA]</scope>
    <source>
        <strain evidence="1 2">PH-06</strain>
    </source>
</reference>
<accession>A0A1Y0BZ33</accession>
<protein>
    <submittedName>
        <fullName evidence="1">Uncharacterized protein</fullName>
    </submittedName>
</protein>
<dbReference type="AlphaFoldDB" id="A0A1Y0BZ33"/>
<dbReference type="EMBL" id="CP020809">
    <property type="protein sequence ID" value="ART68190.1"/>
    <property type="molecule type" value="Genomic_DNA"/>
</dbReference>
<evidence type="ECO:0000313" key="1">
    <source>
        <dbReference type="EMBL" id="ART68190.1"/>
    </source>
</evidence>
<name>A0A1Y0BZ33_9MYCO</name>
<gene>
    <name evidence="1" type="ORF">BTO20_05965</name>
</gene>
<proteinExistence type="predicted"/>
<keyword evidence="2" id="KW-1185">Reference proteome</keyword>
<evidence type="ECO:0000313" key="2">
    <source>
        <dbReference type="Proteomes" id="UP000195331"/>
    </source>
</evidence>
<sequence length="108" mass="12182">MAMSDDVRAELTAKVHEALMDELVMDSDADADDVEAVLELAQRAVGVFMDPPCVEGLDHEWRRAAQTLVWSEIRNTSEGAESWNRWRVVAVCDHCGNPRVLDEWRLDG</sequence>
<organism evidence="1 2">
    <name type="scientific">Mycobacterium dioxanotrophicus</name>
    <dbReference type="NCBI Taxonomy" id="482462"/>
    <lineage>
        <taxon>Bacteria</taxon>
        <taxon>Bacillati</taxon>
        <taxon>Actinomycetota</taxon>
        <taxon>Actinomycetes</taxon>
        <taxon>Mycobacteriales</taxon>
        <taxon>Mycobacteriaceae</taxon>
        <taxon>Mycobacterium</taxon>
    </lineage>
</organism>
<dbReference type="KEGG" id="mdx:BTO20_05965"/>